<dbReference type="PROSITE" id="PS50089">
    <property type="entry name" value="ZF_RING_2"/>
    <property type="match status" value="1"/>
</dbReference>
<accession>A0A7S4P0Q0</accession>
<dbReference type="InterPro" id="IPR031142">
    <property type="entry name" value="SPX_prot"/>
</dbReference>
<evidence type="ECO:0000256" key="5">
    <source>
        <dbReference type="SAM" id="MobiDB-lite"/>
    </source>
</evidence>
<evidence type="ECO:0000259" key="8">
    <source>
        <dbReference type="PROSITE" id="PS51382"/>
    </source>
</evidence>
<dbReference type="SMART" id="SM00184">
    <property type="entry name" value="RING"/>
    <property type="match status" value="1"/>
</dbReference>
<dbReference type="AlphaFoldDB" id="A0A7S4P0Q0"/>
<keyword evidence="6" id="KW-0812">Transmembrane</keyword>
<feature type="transmembrane region" description="Helical" evidence="6">
    <location>
        <begin position="445"/>
        <end position="466"/>
    </location>
</feature>
<dbReference type="GO" id="GO:0008270">
    <property type="term" value="F:zinc ion binding"/>
    <property type="evidence" value="ECO:0007669"/>
    <property type="project" value="UniProtKB-KW"/>
</dbReference>
<feature type="domain" description="SPX" evidence="8">
    <location>
        <begin position="1"/>
        <end position="182"/>
    </location>
</feature>
<sequence length="529" mass="59655">MKFGKRIHSVALQHQEYSSYFLDYKALKRLLKPITHRNDRNEALDNLDSHDSFDFPVFARSQSEISDAEERFVLALESEIAKVESFFRTKVAEMTPTFRKLCRRVTRVEERDRSLQECTNLMQLKQQLAGLPEACLIEELLKFSSDVDLLRAFVMTNAQAIVKICKKHDKNSTVAIRDHYIGVLHRCTFYSSREFGVLIADIEVLALQLIERLTGNKPSPDVFQCPVCMHVLNNPLVLSCGHRFCNSCVSAAAYFGQHSCPVCRKECVLNDDNIKIETLLGRFLQNHFELSPRKSGSFDLEQLGESQASATRSGTCVLQSPCEFCRKKRDERLPSRLSQIAEENEARGMSSTSGQDHASSHPRPLSGSRFRACSEIFSSQTILSDSRATRYITALLLYVVSLAADLATGMVALLGEHLDPRLQDVLAQLCSVGQRNETARRLRSLVKYLCIASLVLVLVLGAAAWYGDVGSWWTVEQTNETCASSEASRGKERQGESSVNLRHVLELQEKRTKSLHRALDKMLMHSTKK</sequence>
<dbReference type="InterPro" id="IPR001841">
    <property type="entry name" value="Znf_RING"/>
</dbReference>
<dbReference type="CDD" id="cd14447">
    <property type="entry name" value="SPX"/>
    <property type="match status" value="1"/>
</dbReference>
<name>A0A7S4P0Q0_GUITH</name>
<evidence type="ECO:0000259" key="7">
    <source>
        <dbReference type="PROSITE" id="PS50089"/>
    </source>
</evidence>
<protein>
    <recommendedName>
        <fullName evidence="10">RING-type domain-containing protein</fullName>
    </recommendedName>
</protein>
<evidence type="ECO:0008006" key="10">
    <source>
        <dbReference type="Google" id="ProtNLM"/>
    </source>
</evidence>
<evidence type="ECO:0000256" key="3">
    <source>
        <dbReference type="ARBA" id="ARBA00022833"/>
    </source>
</evidence>
<dbReference type="GO" id="GO:0016036">
    <property type="term" value="P:cellular response to phosphate starvation"/>
    <property type="evidence" value="ECO:0007669"/>
    <property type="project" value="InterPro"/>
</dbReference>
<proteinExistence type="predicted"/>
<keyword evidence="1" id="KW-0479">Metal-binding</keyword>
<feature type="region of interest" description="Disordered" evidence="5">
    <location>
        <begin position="341"/>
        <end position="366"/>
    </location>
</feature>
<evidence type="ECO:0000256" key="1">
    <source>
        <dbReference type="ARBA" id="ARBA00022723"/>
    </source>
</evidence>
<dbReference type="SUPFAM" id="SSF57850">
    <property type="entry name" value="RING/U-box"/>
    <property type="match status" value="1"/>
</dbReference>
<feature type="domain" description="RING-type" evidence="7">
    <location>
        <begin position="225"/>
        <end position="264"/>
    </location>
</feature>
<dbReference type="InterPro" id="IPR013083">
    <property type="entry name" value="Znf_RING/FYVE/PHD"/>
</dbReference>
<dbReference type="EMBL" id="HBKN01034121">
    <property type="protein sequence ID" value="CAE2319962.1"/>
    <property type="molecule type" value="Transcribed_RNA"/>
</dbReference>
<dbReference type="CDD" id="cd16449">
    <property type="entry name" value="RING-HC"/>
    <property type="match status" value="1"/>
</dbReference>
<dbReference type="Gene3D" id="3.30.40.10">
    <property type="entry name" value="Zinc/RING finger domain, C3HC4 (zinc finger)"/>
    <property type="match status" value="1"/>
</dbReference>
<reference evidence="9" key="1">
    <citation type="submission" date="2021-01" db="EMBL/GenBank/DDBJ databases">
        <authorList>
            <person name="Corre E."/>
            <person name="Pelletier E."/>
            <person name="Niang G."/>
            <person name="Scheremetjew M."/>
            <person name="Finn R."/>
            <person name="Kale V."/>
            <person name="Holt S."/>
            <person name="Cochrane G."/>
            <person name="Meng A."/>
            <person name="Brown T."/>
            <person name="Cohen L."/>
        </authorList>
    </citation>
    <scope>NUCLEOTIDE SEQUENCE</scope>
    <source>
        <strain evidence="9">CCMP 2712</strain>
    </source>
</reference>
<feature type="transmembrane region" description="Helical" evidence="6">
    <location>
        <begin position="391"/>
        <end position="414"/>
    </location>
</feature>
<evidence type="ECO:0000256" key="2">
    <source>
        <dbReference type="ARBA" id="ARBA00022771"/>
    </source>
</evidence>
<gene>
    <name evidence="9" type="ORF">GTHE00462_LOCUS26607</name>
</gene>
<dbReference type="InterPro" id="IPR027370">
    <property type="entry name" value="Znf-RING_euk"/>
</dbReference>
<dbReference type="InterPro" id="IPR017907">
    <property type="entry name" value="Znf_RING_CS"/>
</dbReference>
<organism evidence="9">
    <name type="scientific">Guillardia theta</name>
    <name type="common">Cryptophyte</name>
    <name type="synonym">Cryptomonas phi</name>
    <dbReference type="NCBI Taxonomy" id="55529"/>
    <lineage>
        <taxon>Eukaryota</taxon>
        <taxon>Cryptophyceae</taxon>
        <taxon>Pyrenomonadales</taxon>
        <taxon>Geminigeraceae</taxon>
        <taxon>Guillardia</taxon>
    </lineage>
</organism>
<keyword evidence="6" id="KW-1133">Transmembrane helix</keyword>
<keyword evidence="6" id="KW-0472">Membrane</keyword>
<keyword evidence="2 4" id="KW-0863">Zinc-finger</keyword>
<dbReference type="PANTHER" id="PTHR45978:SF7">
    <property type="entry name" value="SPX DOMAIN-CONTAINING PROTEIN 4"/>
    <property type="match status" value="1"/>
</dbReference>
<evidence type="ECO:0000256" key="6">
    <source>
        <dbReference type="SAM" id="Phobius"/>
    </source>
</evidence>
<keyword evidence="3" id="KW-0862">Zinc</keyword>
<dbReference type="PROSITE" id="PS51382">
    <property type="entry name" value="SPX"/>
    <property type="match status" value="1"/>
</dbReference>
<dbReference type="Pfam" id="PF13445">
    <property type="entry name" value="zf-RING_UBOX"/>
    <property type="match status" value="1"/>
</dbReference>
<dbReference type="PANTHER" id="PTHR45978">
    <property type="entry name" value="SPX DOMAIN-CONTAINING PROTEIN 3"/>
    <property type="match status" value="1"/>
</dbReference>
<dbReference type="PROSITE" id="PS00518">
    <property type="entry name" value="ZF_RING_1"/>
    <property type="match status" value="1"/>
</dbReference>
<evidence type="ECO:0000313" key="9">
    <source>
        <dbReference type="EMBL" id="CAE2319962.1"/>
    </source>
</evidence>
<dbReference type="InterPro" id="IPR004331">
    <property type="entry name" value="SPX_dom"/>
</dbReference>
<evidence type="ECO:0000256" key="4">
    <source>
        <dbReference type="PROSITE-ProRule" id="PRU00175"/>
    </source>
</evidence>